<dbReference type="SUPFAM" id="SSF46626">
    <property type="entry name" value="Cytochrome c"/>
    <property type="match status" value="1"/>
</dbReference>
<evidence type="ECO:0000256" key="1">
    <source>
        <dbReference type="ARBA" id="ARBA00022448"/>
    </source>
</evidence>
<name>A0A142JRN3_9BURK</name>
<dbReference type="KEGG" id="cnan:A2G96_23195"/>
<dbReference type="GO" id="GO:0005506">
    <property type="term" value="F:iron ion binding"/>
    <property type="evidence" value="ECO:0007669"/>
    <property type="project" value="InterPro"/>
</dbReference>
<evidence type="ECO:0000256" key="4">
    <source>
        <dbReference type="ARBA" id="ARBA00022982"/>
    </source>
</evidence>
<proteinExistence type="predicted"/>
<keyword evidence="9" id="KW-1185">Reference proteome</keyword>
<dbReference type="Gene3D" id="1.10.760.10">
    <property type="entry name" value="Cytochrome c-like domain"/>
    <property type="match status" value="1"/>
</dbReference>
<dbReference type="PANTHER" id="PTHR35008:SF4">
    <property type="entry name" value="BLL4482 PROTEIN"/>
    <property type="match status" value="1"/>
</dbReference>
<dbReference type="RefSeq" id="WP_062802573.1">
    <property type="nucleotide sequence ID" value="NZ_CP014845.1"/>
</dbReference>
<accession>A0A142JRN3</accession>
<reference evidence="8 9" key="1">
    <citation type="submission" date="2016-03" db="EMBL/GenBank/DDBJ databases">
        <title>Complete genome sequence of a novel chlorpyrifos degrading bacterium, Cupriavidus nantongensis sp. X1.</title>
        <authorList>
            <person name="Fang L."/>
        </authorList>
    </citation>
    <scope>NUCLEOTIDE SEQUENCE [LARGE SCALE GENOMIC DNA]</scope>
    <source>
        <strain evidence="8 9">X1</strain>
    </source>
</reference>
<dbReference type="EMBL" id="CP014845">
    <property type="protein sequence ID" value="AMR80745.1"/>
    <property type="molecule type" value="Genomic_DNA"/>
</dbReference>
<evidence type="ECO:0000256" key="3">
    <source>
        <dbReference type="ARBA" id="ARBA00022723"/>
    </source>
</evidence>
<evidence type="ECO:0000256" key="2">
    <source>
        <dbReference type="ARBA" id="ARBA00022617"/>
    </source>
</evidence>
<dbReference type="GO" id="GO:0020037">
    <property type="term" value="F:heme binding"/>
    <property type="evidence" value="ECO:0007669"/>
    <property type="project" value="InterPro"/>
</dbReference>
<sequence>MNKSGKPRWRIVALLVLGGVIATAVALQTRRYLDTPSNASKTGDMRQLRIDATDAASVAQGRKIYAQQCAACHGANLEGQPNWRERLPNGRMPAPPHDASGHTWHHPDGVLFAITKNGLVAGVTAPEGYVSDMPAFGQSLSDEDIVAVLAYIKSTWPQKMAAAQREVTEAHAVRKQGAAQ</sequence>
<dbReference type="Pfam" id="PF13442">
    <property type="entry name" value="Cytochrome_CBB3"/>
    <property type="match status" value="1"/>
</dbReference>
<keyword evidence="5 6" id="KW-0408">Iron</keyword>
<gene>
    <name evidence="8" type="ORF">A2G96_23195</name>
</gene>
<evidence type="ECO:0000256" key="5">
    <source>
        <dbReference type="ARBA" id="ARBA00023004"/>
    </source>
</evidence>
<dbReference type="InterPro" id="IPR008168">
    <property type="entry name" value="Cyt_C_IC"/>
</dbReference>
<keyword evidence="4" id="KW-0249">Electron transport</keyword>
<keyword evidence="3 6" id="KW-0479">Metal-binding</keyword>
<evidence type="ECO:0000313" key="8">
    <source>
        <dbReference type="EMBL" id="AMR80745.1"/>
    </source>
</evidence>
<evidence type="ECO:0000256" key="6">
    <source>
        <dbReference type="PROSITE-ProRule" id="PRU00433"/>
    </source>
</evidence>
<dbReference type="PROSITE" id="PS51007">
    <property type="entry name" value="CYTC"/>
    <property type="match status" value="1"/>
</dbReference>
<dbReference type="Proteomes" id="UP000075238">
    <property type="component" value="Chromosome 2"/>
</dbReference>
<dbReference type="InterPro" id="IPR051459">
    <property type="entry name" value="Cytochrome_c-type_DH"/>
</dbReference>
<feature type="domain" description="Cytochrome c" evidence="7">
    <location>
        <begin position="56"/>
        <end position="156"/>
    </location>
</feature>
<organism evidence="8 9">
    <name type="scientific">Cupriavidus nantongensis</name>
    <dbReference type="NCBI Taxonomy" id="1796606"/>
    <lineage>
        <taxon>Bacteria</taxon>
        <taxon>Pseudomonadati</taxon>
        <taxon>Pseudomonadota</taxon>
        <taxon>Betaproteobacteria</taxon>
        <taxon>Burkholderiales</taxon>
        <taxon>Burkholderiaceae</taxon>
        <taxon>Cupriavidus</taxon>
    </lineage>
</organism>
<dbReference type="OrthoDB" id="9808312at2"/>
<dbReference type="InterPro" id="IPR009056">
    <property type="entry name" value="Cyt_c-like_dom"/>
</dbReference>
<keyword evidence="1" id="KW-0813">Transport</keyword>
<dbReference type="GO" id="GO:0009055">
    <property type="term" value="F:electron transfer activity"/>
    <property type="evidence" value="ECO:0007669"/>
    <property type="project" value="InterPro"/>
</dbReference>
<evidence type="ECO:0000259" key="7">
    <source>
        <dbReference type="PROSITE" id="PS51007"/>
    </source>
</evidence>
<protein>
    <submittedName>
        <fullName evidence="8">Cytochrome C</fullName>
    </submittedName>
</protein>
<keyword evidence="2 6" id="KW-0349">Heme</keyword>
<dbReference type="AlphaFoldDB" id="A0A142JRN3"/>
<dbReference type="PRINTS" id="PR00605">
    <property type="entry name" value="CYTCHROMECIC"/>
</dbReference>
<evidence type="ECO:0000313" key="9">
    <source>
        <dbReference type="Proteomes" id="UP000075238"/>
    </source>
</evidence>
<dbReference type="STRING" id="1796606.A2G96_23195"/>
<dbReference type="PANTHER" id="PTHR35008">
    <property type="entry name" value="BLL4482 PROTEIN-RELATED"/>
    <property type="match status" value="1"/>
</dbReference>
<dbReference type="InterPro" id="IPR036909">
    <property type="entry name" value="Cyt_c-like_dom_sf"/>
</dbReference>